<dbReference type="PATRIC" id="fig|61435.8.peg.152"/>
<evidence type="ECO:0000313" key="2">
    <source>
        <dbReference type="Proteomes" id="UP000076394"/>
    </source>
</evidence>
<sequence length="213" mass="24671">MAVLNFGEISDKLKRGDEISLKSRTQRYLELSRVCGEYRMIGFYPKIESPDGDDVTSQRFQALEQYIQSMWNDAFWSYIHGSFPACILLAASALEGALKYRLFEVIGDERAISKYLTLDKCIKRSMNENILPNDKKHRIVRAASRVQKMRDGLIHANRERWQPEIVLFGTPREHEVTGSPDMRFIREYKTGARMGLIHTGRVLGHLFPQSRPY</sequence>
<evidence type="ECO:0008006" key="3">
    <source>
        <dbReference type="Google" id="ProtNLM"/>
    </source>
</evidence>
<accession>A0A142V838</accession>
<dbReference type="AlphaFoldDB" id="A0A142V838"/>
<name>A0A142V838_9CHLR</name>
<dbReference type="EMBL" id="CP011127">
    <property type="protein sequence ID" value="AMU85984.1"/>
    <property type="molecule type" value="Genomic_DNA"/>
</dbReference>
<reference evidence="1 2" key="1">
    <citation type="submission" date="2015-03" db="EMBL/GenBank/DDBJ databases">
        <title>Genomic characterization of Dehalococcoides mccartyi strain 11a5, an unusal plasmid-containing chloroethene dechlorinator.</title>
        <authorList>
            <person name="Zhao S."/>
            <person name="Ding C."/>
            <person name="He J."/>
        </authorList>
    </citation>
    <scope>NUCLEOTIDE SEQUENCE [LARGE SCALE GENOMIC DNA]</scope>
    <source>
        <strain evidence="1 2">11a5</strain>
    </source>
</reference>
<evidence type="ECO:0000313" key="1">
    <source>
        <dbReference type="EMBL" id="AMU85984.1"/>
    </source>
</evidence>
<proteinExistence type="predicted"/>
<dbReference type="Proteomes" id="UP000076394">
    <property type="component" value="Chromosome"/>
</dbReference>
<gene>
    <name evidence="1" type="ORF">Dm11a5_0153</name>
</gene>
<organism evidence="1 2">
    <name type="scientific">Dehalococcoides mccartyi</name>
    <dbReference type="NCBI Taxonomy" id="61435"/>
    <lineage>
        <taxon>Bacteria</taxon>
        <taxon>Bacillati</taxon>
        <taxon>Chloroflexota</taxon>
        <taxon>Dehalococcoidia</taxon>
        <taxon>Dehalococcoidales</taxon>
        <taxon>Dehalococcoidaceae</taxon>
        <taxon>Dehalococcoides</taxon>
    </lineage>
</organism>
<protein>
    <recommendedName>
        <fullName evidence="3">DUF4145 domain-containing protein</fullName>
    </recommendedName>
</protein>